<comment type="subcellular location">
    <subcellularLocation>
        <location evidence="1">Membrane</location>
        <topology evidence="1">Multi-pass membrane protein</topology>
    </subcellularLocation>
</comment>
<keyword evidence="3 6" id="KW-0812">Transmembrane</keyword>
<evidence type="ECO:0000256" key="6">
    <source>
        <dbReference type="SAM" id="Phobius"/>
    </source>
</evidence>
<dbReference type="EMBL" id="JAGGKT010000001">
    <property type="protein sequence ID" value="MBP1930573.1"/>
    <property type="molecule type" value="Genomic_DNA"/>
</dbReference>
<dbReference type="RefSeq" id="WP_209808912.1">
    <property type="nucleotide sequence ID" value="NZ_JAGGKT010000001.1"/>
</dbReference>
<dbReference type="Proteomes" id="UP001519343">
    <property type="component" value="Unassembled WGS sequence"/>
</dbReference>
<dbReference type="PANTHER" id="PTHR31272:SF4">
    <property type="entry name" value="CYTOCHROME C-TYPE BIOGENESIS PROTEIN HI_1454-RELATED"/>
    <property type="match status" value="1"/>
</dbReference>
<keyword evidence="5 6" id="KW-0472">Membrane</keyword>
<sequence>MTTSADPTIWLAFAAGFLSFISPCCLPLYPSYLSYITGISVAELRGDRSLVLRKAMAHTLFFVLGFSIIFISLGLTATLIGSLFREHQDLIRQLGGILVVVMGLFMLGLFKPTLFMQEKRFEFAQKPAGYLGSVLVGISFAAGWTPCVGPILTSVLTLSASNPSQGVPFIFAYTLGFAVPFVLMSFFIGRTRWILRYSSILMKVGGALMIVIGILLYTDKMTDITIWLIRIFGGFTGF</sequence>
<comment type="caution">
    <text evidence="8">The sequence shown here is derived from an EMBL/GenBank/DDBJ whole genome shotgun (WGS) entry which is preliminary data.</text>
</comment>
<evidence type="ECO:0000256" key="4">
    <source>
        <dbReference type="ARBA" id="ARBA00022989"/>
    </source>
</evidence>
<keyword evidence="4 6" id="KW-1133">Transmembrane helix</keyword>
<evidence type="ECO:0000256" key="1">
    <source>
        <dbReference type="ARBA" id="ARBA00004141"/>
    </source>
</evidence>
<evidence type="ECO:0000259" key="7">
    <source>
        <dbReference type="Pfam" id="PF02683"/>
    </source>
</evidence>
<feature type="domain" description="Cytochrome C biogenesis protein transmembrane" evidence="7">
    <location>
        <begin position="10"/>
        <end position="190"/>
    </location>
</feature>
<feature type="transmembrane region" description="Helical" evidence="6">
    <location>
        <begin position="130"/>
        <end position="158"/>
    </location>
</feature>
<feature type="transmembrane region" description="Helical" evidence="6">
    <location>
        <begin position="12"/>
        <end position="38"/>
    </location>
</feature>
<proteinExistence type="inferred from homology"/>
<feature type="transmembrane region" description="Helical" evidence="6">
    <location>
        <begin position="200"/>
        <end position="218"/>
    </location>
</feature>
<evidence type="ECO:0000313" key="8">
    <source>
        <dbReference type="EMBL" id="MBP1930573.1"/>
    </source>
</evidence>
<feature type="transmembrane region" description="Helical" evidence="6">
    <location>
        <begin position="59"/>
        <end position="84"/>
    </location>
</feature>
<evidence type="ECO:0000313" key="9">
    <source>
        <dbReference type="Proteomes" id="UP001519343"/>
    </source>
</evidence>
<evidence type="ECO:0000256" key="5">
    <source>
        <dbReference type="ARBA" id="ARBA00023136"/>
    </source>
</evidence>
<name>A0ABS4GJY6_9BACL</name>
<protein>
    <submittedName>
        <fullName evidence="8">Cytochrome c-type biogenesis protein</fullName>
    </submittedName>
</protein>
<reference evidence="8 9" key="1">
    <citation type="submission" date="2021-03" db="EMBL/GenBank/DDBJ databases">
        <title>Genomic Encyclopedia of Type Strains, Phase IV (KMG-IV): sequencing the most valuable type-strain genomes for metagenomic binning, comparative biology and taxonomic classification.</title>
        <authorList>
            <person name="Goeker M."/>
        </authorList>
    </citation>
    <scope>NUCLEOTIDE SEQUENCE [LARGE SCALE GENOMIC DNA]</scope>
    <source>
        <strain evidence="8 9">DSM 24738</strain>
    </source>
</reference>
<evidence type="ECO:0000256" key="3">
    <source>
        <dbReference type="ARBA" id="ARBA00022692"/>
    </source>
</evidence>
<organism evidence="8 9">
    <name type="scientific">Ammoniphilus resinae</name>
    <dbReference type="NCBI Taxonomy" id="861532"/>
    <lineage>
        <taxon>Bacteria</taxon>
        <taxon>Bacillati</taxon>
        <taxon>Bacillota</taxon>
        <taxon>Bacilli</taxon>
        <taxon>Bacillales</taxon>
        <taxon>Paenibacillaceae</taxon>
        <taxon>Aneurinibacillus group</taxon>
        <taxon>Ammoniphilus</taxon>
    </lineage>
</organism>
<keyword evidence="9" id="KW-1185">Reference proteome</keyword>
<dbReference type="InterPro" id="IPR051790">
    <property type="entry name" value="Cytochrome_c-biogenesis_DsbD"/>
</dbReference>
<evidence type="ECO:0000256" key="2">
    <source>
        <dbReference type="ARBA" id="ARBA00006143"/>
    </source>
</evidence>
<feature type="transmembrane region" description="Helical" evidence="6">
    <location>
        <begin position="90"/>
        <end position="110"/>
    </location>
</feature>
<dbReference type="PANTHER" id="PTHR31272">
    <property type="entry name" value="CYTOCHROME C-TYPE BIOGENESIS PROTEIN HI_1454-RELATED"/>
    <property type="match status" value="1"/>
</dbReference>
<gene>
    <name evidence="8" type="ORF">J2Z37_000560</name>
</gene>
<dbReference type="Pfam" id="PF02683">
    <property type="entry name" value="DsbD_TM"/>
    <property type="match status" value="1"/>
</dbReference>
<accession>A0ABS4GJY6</accession>
<dbReference type="InterPro" id="IPR003834">
    <property type="entry name" value="Cyt_c_assmbl_TM_dom"/>
</dbReference>
<feature type="transmembrane region" description="Helical" evidence="6">
    <location>
        <begin position="170"/>
        <end position="188"/>
    </location>
</feature>
<comment type="similarity">
    <text evidence="2">Belongs to the DsbD family.</text>
</comment>